<dbReference type="EMBL" id="CM055754">
    <property type="protein sequence ID" value="KAJ7991263.1"/>
    <property type="molecule type" value="Genomic_DNA"/>
</dbReference>
<evidence type="ECO:0000313" key="1">
    <source>
        <dbReference type="EMBL" id="KAJ7991263.1"/>
    </source>
</evidence>
<evidence type="ECO:0000313" key="2">
    <source>
        <dbReference type="Proteomes" id="UP001157502"/>
    </source>
</evidence>
<sequence length="204" mass="23307">MWKFGIPWERGNDVEVRVQWHTFKNSEKLLIPALFLSQVFIFCQILPVTLHNTGHTDRCAPGSESEVREWSRNSGKAILVALCKCMWLIPGADLDKPVLTVHQTISDVRGSYYQEKTVFLRCTVNSNPPARFIWKRGTKPIEQSKDTGVDIYEPLYTQGETKVLKLKNLRPKDFANYTCQVSVRNVCDIPDNSVTFQLTNATSK</sequence>
<keyword evidence="2" id="KW-1185">Reference proteome</keyword>
<protein>
    <submittedName>
        <fullName evidence="1">Uncharacterized protein</fullName>
    </submittedName>
</protein>
<organism evidence="1 2">
    <name type="scientific">Dallia pectoralis</name>
    <name type="common">Alaska blackfish</name>
    <dbReference type="NCBI Taxonomy" id="75939"/>
    <lineage>
        <taxon>Eukaryota</taxon>
        <taxon>Metazoa</taxon>
        <taxon>Chordata</taxon>
        <taxon>Craniata</taxon>
        <taxon>Vertebrata</taxon>
        <taxon>Euteleostomi</taxon>
        <taxon>Actinopterygii</taxon>
        <taxon>Neopterygii</taxon>
        <taxon>Teleostei</taxon>
        <taxon>Protacanthopterygii</taxon>
        <taxon>Esociformes</taxon>
        <taxon>Umbridae</taxon>
        <taxon>Dallia</taxon>
    </lineage>
</organism>
<name>A0ACC2FIZ3_DALPE</name>
<gene>
    <name evidence="1" type="ORF">DPEC_G00295510</name>
</gene>
<reference evidence="1" key="1">
    <citation type="submission" date="2021-05" db="EMBL/GenBank/DDBJ databases">
        <authorList>
            <person name="Pan Q."/>
            <person name="Jouanno E."/>
            <person name="Zahm M."/>
            <person name="Klopp C."/>
            <person name="Cabau C."/>
            <person name="Louis A."/>
            <person name="Berthelot C."/>
            <person name="Parey E."/>
            <person name="Roest Crollius H."/>
            <person name="Montfort J."/>
            <person name="Robinson-Rechavi M."/>
            <person name="Bouchez O."/>
            <person name="Lampietro C."/>
            <person name="Lopez Roques C."/>
            <person name="Donnadieu C."/>
            <person name="Postlethwait J."/>
            <person name="Bobe J."/>
            <person name="Dillon D."/>
            <person name="Chandos A."/>
            <person name="von Hippel F."/>
            <person name="Guiguen Y."/>
        </authorList>
    </citation>
    <scope>NUCLEOTIDE SEQUENCE</scope>
    <source>
        <strain evidence="1">YG-Jan2019</strain>
    </source>
</reference>
<proteinExistence type="predicted"/>
<accession>A0ACC2FIZ3</accession>
<dbReference type="Proteomes" id="UP001157502">
    <property type="component" value="Chromosome 27"/>
</dbReference>
<comment type="caution">
    <text evidence="1">The sequence shown here is derived from an EMBL/GenBank/DDBJ whole genome shotgun (WGS) entry which is preliminary data.</text>
</comment>